<feature type="compositionally biased region" description="Basic and acidic residues" evidence="1">
    <location>
        <begin position="153"/>
        <end position="173"/>
    </location>
</feature>
<sequence length="483" mass="54468">MQMGTVPDVTFKVEPWNANVGAKGKLETSWFRIFGLPMEKRSEKKICMVASLVGLPLEVDKINMKRWDFVRVKIGCRDMTRVPAMVEGLLDFHFYDFTFQREVPTEGVTNVAGNRWTRNSDRQEEDSPSPKKLKRGDTKRMDRSQVIPSGDSNKGKSSEVEVTEGGKEHRQMEQDPIGQKENSVQIQENFQPTEEVSEVQVSTENVKEKDGENENSDQGLSFDDIISPGGEHFTFGSFQNVEIKNLWKFDTGNNSSTVINEYGTNWVKSKSDPLVAVEAKQALLSGQHSPLEAVHEETHLVANTQEEQVGNSDEDSTGKVSIPSPYNSTQETADWSSQDFLSKELPDVGENQPPKLVQKQSERLRNQGNNNIKITEKAEVLLAKKNLEVLDNNDIIIKAGKLDLLRELEKARAGLKEKQTTSEELKFLEWHSEKSDDEGFQLVSSRQPKKRPGRCDPPPHEGEHTLEGGIPKICSGYNLREKR</sequence>
<feature type="region of interest" description="Disordered" evidence="1">
    <location>
        <begin position="435"/>
        <end position="483"/>
    </location>
</feature>
<feature type="region of interest" description="Disordered" evidence="1">
    <location>
        <begin position="110"/>
        <end position="222"/>
    </location>
</feature>
<feature type="region of interest" description="Disordered" evidence="1">
    <location>
        <begin position="304"/>
        <end position="370"/>
    </location>
</feature>
<dbReference type="Proteomes" id="UP000823388">
    <property type="component" value="Chromosome 3N"/>
</dbReference>
<keyword evidence="3" id="KW-1185">Reference proteome</keyword>
<name>A0A8T0TWJ2_PANVG</name>
<evidence type="ECO:0000313" key="2">
    <source>
        <dbReference type="EMBL" id="KAG2616552.1"/>
    </source>
</evidence>
<dbReference type="PANTHER" id="PTHR33170">
    <property type="entry name" value="DUF4283 DOMAIN-CONTAINING PROTEIN-RELATED"/>
    <property type="match status" value="1"/>
</dbReference>
<gene>
    <name evidence="2" type="ORF">PVAP13_3NG223516</name>
</gene>
<evidence type="ECO:0000256" key="1">
    <source>
        <dbReference type="SAM" id="MobiDB-lite"/>
    </source>
</evidence>
<feature type="non-terminal residue" evidence="2">
    <location>
        <position position="483"/>
    </location>
</feature>
<feature type="compositionally biased region" description="Polar residues" evidence="1">
    <location>
        <begin position="180"/>
        <end position="192"/>
    </location>
</feature>
<evidence type="ECO:0008006" key="4">
    <source>
        <dbReference type="Google" id="ProtNLM"/>
    </source>
</evidence>
<accession>A0A8T0TWJ2</accession>
<comment type="caution">
    <text evidence="2">The sequence shown here is derived from an EMBL/GenBank/DDBJ whole genome shotgun (WGS) entry which is preliminary data.</text>
</comment>
<evidence type="ECO:0000313" key="3">
    <source>
        <dbReference type="Proteomes" id="UP000823388"/>
    </source>
</evidence>
<dbReference type="EMBL" id="CM029042">
    <property type="protein sequence ID" value="KAG2616552.1"/>
    <property type="molecule type" value="Genomic_DNA"/>
</dbReference>
<organism evidence="2 3">
    <name type="scientific">Panicum virgatum</name>
    <name type="common">Blackwell switchgrass</name>
    <dbReference type="NCBI Taxonomy" id="38727"/>
    <lineage>
        <taxon>Eukaryota</taxon>
        <taxon>Viridiplantae</taxon>
        <taxon>Streptophyta</taxon>
        <taxon>Embryophyta</taxon>
        <taxon>Tracheophyta</taxon>
        <taxon>Spermatophyta</taxon>
        <taxon>Magnoliopsida</taxon>
        <taxon>Liliopsida</taxon>
        <taxon>Poales</taxon>
        <taxon>Poaceae</taxon>
        <taxon>PACMAD clade</taxon>
        <taxon>Panicoideae</taxon>
        <taxon>Panicodae</taxon>
        <taxon>Paniceae</taxon>
        <taxon>Panicinae</taxon>
        <taxon>Panicum</taxon>
        <taxon>Panicum sect. Hiantes</taxon>
    </lineage>
</organism>
<reference evidence="2" key="1">
    <citation type="submission" date="2020-05" db="EMBL/GenBank/DDBJ databases">
        <title>WGS assembly of Panicum virgatum.</title>
        <authorList>
            <person name="Lovell J.T."/>
            <person name="Jenkins J."/>
            <person name="Shu S."/>
            <person name="Juenger T.E."/>
            <person name="Schmutz J."/>
        </authorList>
    </citation>
    <scope>NUCLEOTIDE SEQUENCE</scope>
    <source>
        <strain evidence="2">AP13</strain>
    </source>
</reference>
<proteinExistence type="predicted"/>
<dbReference type="AlphaFoldDB" id="A0A8T0TWJ2"/>
<feature type="compositionally biased region" description="Polar residues" evidence="1">
    <location>
        <begin position="324"/>
        <end position="340"/>
    </location>
</feature>
<feature type="compositionally biased region" description="Basic and acidic residues" evidence="1">
    <location>
        <begin position="453"/>
        <end position="466"/>
    </location>
</feature>
<dbReference type="PANTHER" id="PTHR33170:SF22">
    <property type="entry name" value="OS10G0417100 PROTEIN"/>
    <property type="match status" value="1"/>
</dbReference>
<protein>
    <recommendedName>
        <fullName evidence="4">DUF4283 domain-containing protein</fullName>
    </recommendedName>
</protein>